<dbReference type="EMBL" id="PCTL01000029">
    <property type="protein sequence ID" value="PIP73132.1"/>
    <property type="molecule type" value="Genomic_DNA"/>
</dbReference>
<dbReference type="InterPro" id="IPR017939">
    <property type="entry name" value="G-Glutamylcylcotransferase"/>
</dbReference>
<dbReference type="AlphaFoldDB" id="A0A2H0CT78"/>
<evidence type="ECO:0000313" key="4">
    <source>
        <dbReference type="EMBL" id="PIP73132.1"/>
    </source>
</evidence>
<dbReference type="InterPro" id="IPR013024">
    <property type="entry name" value="GGCT-like"/>
</dbReference>
<evidence type="ECO:0000256" key="1">
    <source>
        <dbReference type="ARBA" id="ARBA00023239"/>
    </source>
</evidence>
<dbReference type="Proteomes" id="UP000230638">
    <property type="component" value="Unassembled WGS sequence"/>
</dbReference>
<feature type="active site" description="Proton acceptor" evidence="2">
    <location>
        <position position="79"/>
    </location>
</feature>
<reference evidence="4 5" key="1">
    <citation type="submission" date="2017-09" db="EMBL/GenBank/DDBJ databases">
        <title>Depth-based differentiation of microbial function through sediment-hosted aquifers and enrichment of novel symbionts in the deep terrestrial subsurface.</title>
        <authorList>
            <person name="Probst A.J."/>
            <person name="Ladd B."/>
            <person name="Jarett J.K."/>
            <person name="Geller-Mcgrath D.E."/>
            <person name="Sieber C.M."/>
            <person name="Emerson J.B."/>
            <person name="Anantharaman K."/>
            <person name="Thomas B.C."/>
            <person name="Malmstrom R."/>
            <person name="Stieglmeier M."/>
            <person name="Klingl A."/>
            <person name="Woyke T."/>
            <person name="Ryan C.M."/>
            <person name="Banfield J.F."/>
        </authorList>
    </citation>
    <scope>NUCLEOTIDE SEQUENCE [LARGE SCALE GENOMIC DNA]</scope>
    <source>
        <strain evidence="4">CG22_combo_CG10-13_8_21_14_all_47_15</strain>
    </source>
</reference>
<dbReference type="GO" id="GO:0003839">
    <property type="term" value="F:gamma-glutamylcyclotransferase activity"/>
    <property type="evidence" value="ECO:0007669"/>
    <property type="project" value="InterPro"/>
</dbReference>
<keyword evidence="1" id="KW-0456">Lyase</keyword>
<dbReference type="Gene3D" id="3.10.490.10">
    <property type="entry name" value="Gamma-glutamyl cyclotransferase-like"/>
    <property type="match status" value="1"/>
</dbReference>
<name>A0A2H0CT78_9BACT</name>
<feature type="binding site" evidence="3">
    <location>
        <begin position="4"/>
        <end position="9"/>
    </location>
    <ligand>
        <name>substrate</name>
    </ligand>
</feature>
<organism evidence="4 5">
    <name type="scientific">Candidatus Lloydbacteria bacterium CG22_combo_CG10-13_8_21_14_all_47_15</name>
    <dbReference type="NCBI Taxonomy" id="1974635"/>
    <lineage>
        <taxon>Bacteria</taxon>
        <taxon>Candidatus Lloydiibacteriota</taxon>
    </lineage>
</organism>
<gene>
    <name evidence="4" type="ORF">COW88_02890</name>
</gene>
<dbReference type="SUPFAM" id="SSF110857">
    <property type="entry name" value="Gamma-glutamyl cyclotransferase-like"/>
    <property type="match status" value="1"/>
</dbReference>
<dbReference type="Pfam" id="PF13772">
    <property type="entry name" value="AIG2_2"/>
    <property type="match status" value="1"/>
</dbReference>
<evidence type="ECO:0000256" key="3">
    <source>
        <dbReference type="PIRSR" id="PIRSR617939-2"/>
    </source>
</evidence>
<protein>
    <recommendedName>
        <fullName evidence="6">Gamma-glutamylcyclotransferase</fullName>
    </recommendedName>
</protein>
<dbReference type="CDD" id="cd06661">
    <property type="entry name" value="GGCT_like"/>
    <property type="match status" value="1"/>
</dbReference>
<proteinExistence type="predicted"/>
<evidence type="ECO:0008006" key="6">
    <source>
        <dbReference type="Google" id="ProtNLM"/>
    </source>
</evidence>
<evidence type="ECO:0000256" key="2">
    <source>
        <dbReference type="PIRSR" id="PIRSR617939-1"/>
    </source>
</evidence>
<feature type="binding site" evidence="3">
    <location>
        <position position="120"/>
    </location>
    <ligand>
        <name>substrate</name>
    </ligand>
</feature>
<comment type="caution">
    <text evidence="4">The sequence shown here is derived from an EMBL/GenBank/DDBJ whole genome shotgun (WGS) entry which is preliminary data.</text>
</comment>
<dbReference type="InterPro" id="IPR036568">
    <property type="entry name" value="GGCT-like_sf"/>
</dbReference>
<evidence type="ECO:0000313" key="5">
    <source>
        <dbReference type="Proteomes" id="UP000230638"/>
    </source>
</evidence>
<accession>A0A2H0CT78</accession>
<sequence length="142" mass="16159">MLLYFAYGSNMNHAQMVERCPGAKFLFCARLGEYKFQYDGHSKKRGGPVANIKHSQEDYVCGGIFQVNDAHRAALDCWEGHPNSYSRTNITASDLNGDLYETFTYLRLDEKEVGTPAKEYRDIVLQGAHDCGLSDEYIQKYI</sequence>
<dbReference type="PANTHER" id="PTHR12935">
    <property type="entry name" value="GAMMA-GLUTAMYLCYCLOTRANSFERASE"/>
    <property type="match status" value="1"/>
</dbReference>
<dbReference type="PANTHER" id="PTHR12935:SF0">
    <property type="entry name" value="GAMMA-GLUTAMYLCYCLOTRANSFERASE"/>
    <property type="match status" value="1"/>
</dbReference>